<accession>A0A1H5PEQ8</accession>
<dbReference type="SUPFAM" id="SSF55729">
    <property type="entry name" value="Acyl-CoA N-acyltransferases (Nat)"/>
    <property type="match status" value="1"/>
</dbReference>
<gene>
    <name evidence="2" type="ORF">SAMN04489740_4232</name>
</gene>
<reference evidence="2 3" key="1">
    <citation type="submission" date="2016-10" db="EMBL/GenBank/DDBJ databases">
        <authorList>
            <person name="de Groot N.N."/>
        </authorList>
    </citation>
    <scope>NUCLEOTIDE SEQUENCE [LARGE SCALE GENOMIC DNA]</scope>
    <source>
        <strain evidence="2 3">DSM 22274</strain>
    </source>
</reference>
<dbReference type="PANTHER" id="PTHR43610:SF1">
    <property type="entry name" value="N-ACETYLTRANSFERASE DOMAIN-CONTAINING PROTEIN"/>
    <property type="match status" value="1"/>
</dbReference>
<dbReference type="EMBL" id="FNTV01000002">
    <property type="protein sequence ID" value="SEF12379.1"/>
    <property type="molecule type" value="Genomic_DNA"/>
</dbReference>
<name>A0A1H5PEQ8_9MICC</name>
<keyword evidence="2" id="KW-0808">Transferase</keyword>
<dbReference type="Proteomes" id="UP000182725">
    <property type="component" value="Unassembled WGS sequence"/>
</dbReference>
<dbReference type="GO" id="GO:0016747">
    <property type="term" value="F:acyltransferase activity, transferring groups other than amino-acyl groups"/>
    <property type="evidence" value="ECO:0007669"/>
    <property type="project" value="InterPro"/>
</dbReference>
<feature type="domain" description="N-acetyltransferase" evidence="1">
    <location>
        <begin position="14"/>
        <end position="158"/>
    </location>
</feature>
<evidence type="ECO:0000313" key="3">
    <source>
        <dbReference type="Proteomes" id="UP000182725"/>
    </source>
</evidence>
<dbReference type="AlphaFoldDB" id="A0A1H5PEQ8"/>
<organism evidence="2 3">
    <name type="scientific">Arthrobacter alpinus</name>
    <dbReference type="NCBI Taxonomy" id="656366"/>
    <lineage>
        <taxon>Bacteria</taxon>
        <taxon>Bacillati</taxon>
        <taxon>Actinomycetota</taxon>
        <taxon>Actinomycetes</taxon>
        <taxon>Micrococcales</taxon>
        <taxon>Micrococcaceae</taxon>
        <taxon>Arthrobacter</taxon>
    </lineage>
</organism>
<sequence>MTRISPITLRGKYVTLEPLVEDHHDGLVEAASDGELWNLWYTAVPRPEGMRDEIQRRLAMQEDGSMVPFTTRLNDLATGDPGTIIGMTTYCDINADLPRLEIGYTWNAASAQGTGTNPDSKRLLLGHAFETLNCVAVEFSTHWMNMQSREAIARLGAKQDGVLRATSRMADGSLRDTVIFSIVASEWPQVRSGLDLRLAKNADSQRPFGSNRLVDRLSVAGTSHGTVLRRRMVKIWAVSIELVRRVVDLGWQDLGIWNPWHGQGRSS</sequence>
<dbReference type="Pfam" id="PF13302">
    <property type="entry name" value="Acetyltransf_3"/>
    <property type="match status" value="1"/>
</dbReference>
<proteinExistence type="predicted"/>
<dbReference type="InterPro" id="IPR000182">
    <property type="entry name" value="GNAT_dom"/>
</dbReference>
<evidence type="ECO:0000313" key="2">
    <source>
        <dbReference type="EMBL" id="SEF12379.1"/>
    </source>
</evidence>
<dbReference type="Gene3D" id="3.40.630.30">
    <property type="match status" value="1"/>
</dbReference>
<protein>
    <submittedName>
        <fullName evidence="2">Protein N-acetyltransferase, RimJ/RimL family</fullName>
    </submittedName>
</protein>
<dbReference type="InterPro" id="IPR016181">
    <property type="entry name" value="Acyl_CoA_acyltransferase"/>
</dbReference>
<dbReference type="PANTHER" id="PTHR43610">
    <property type="entry name" value="BLL6696 PROTEIN"/>
    <property type="match status" value="1"/>
</dbReference>
<evidence type="ECO:0000259" key="1">
    <source>
        <dbReference type="Pfam" id="PF13302"/>
    </source>
</evidence>